<feature type="compositionally biased region" description="Acidic residues" evidence="7">
    <location>
        <begin position="642"/>
        <end position="651"/>
    </location>
</feature>
<feature type="compositionally biased region" description="Basic and acidic residues" evidence="7">
    <location>
        <begin position="379"/>
        <end position="399"/>
    </location>
</feature>
<feature type="compositionally biased region" description="Acidic residues" evidence="7">
    <location>
        <begin position="658"/>
        <end position="668"/>
    </location>
</feature>
<keyword evidence="3" id="KW-0540">Nuclease</keyword>
<dbReference type="InterPro" id="IPR034922">
    <property type="entry name" value="REX1-like_exo"/>
</dbReference>
<evidence type="ECO:0000256" key="3">
    <source>
        <dbReference type="ARBA" id="ARBA00022722"/>
    </source>
</evidence>
<dbReference type="CDD" id="cd06145">
    <property type="entry name" value="REX1_like"/>
    <property type="match status" value="1"/>
</dbReference>
<feature type="compositionally biased region" description="Acidic residues" evidence="7">
    <location>
        <begin position="353"/>
        <end position="364"/>
    </location>
</feature>
<evidence type="ECO:0000256" key="7">
    <source>
        <dbReference type="SAM" id="MobiDB-lite"/>
    </source>
</evidence>
<protein>
    <submittedName>
        <fullName evidence="9">REX1, RNA exonuclease 1 homolog</fullName>
    </submittedName>
</protein>
<feature type="region of interest" description="Disordered" evidence="7">
    <location>
        <begin position="797"/>
        <end position="828"/>
    </location>
</feature>
<evidence type="ECO:0000256" key="5">
    <source>
        <dbReference type="ARBA" id="ARBA00022839"/>
    </source>
</evidence>
<evidence type="ECO:0000313" key="10">
    <source>
        <dbReference type="Proteomes" id="UP000694621"/>
    </source>
</evidence>
<dbReference type="Proteomes" id="UP000694621">
    <property type="component" value="Unplaced"/>
</dbReference>
<dbReference type="GO" id="GO:0005634">
    <property type="term" value="C:nucleus"/>
    <property type="evidence" value="ECO:0007669"/>
    <property type="project" value="UniProtKB-SubCell"/>
</dbReference>
<name>A0A8B9HV22_ASTMX</name>
<proteinExistence type="inferred from homology"/>
<accession>A0A8B9HV22</accession>
<feature type="compositionally biased region" description="Basic and acidic residues" evidence="7">
    <location>
        <begin position="669"/>
        <end position="695"/>
    </location>
</feature>
<evidence type="ECO:0000256" key="6">
    <source>
        <dbReference type="ARBA" id="ARBA00023242"/>
    </source>
</evidence>
<feature type="compositionally biased region" description="Low complexity" evidence="7">
    <location>
        <begin position="179"/>
        <end position="203"/>
    </location>
</feature>
<feature type="region of interest" description="Disordered" evidence="7">
    <location>
        <begin position="248"/>
        <end position="737"/>
    </location>
</feature>
<keyword evidence="5" id="KW-0269">Exonuclease</keyword>
<feature type="region of interest" description="Disordered" evidence="7">
    <location>
        <begin position="29"/>
        <end position="79"/>
    </location>
</feature>
<dbReference type="Ensembl" id="ENSAMXT00005020061.1">
    <property type="protein sequence ID" value="ENSAMXP00005018151.1"/>
    <property type="gene ID" value="ENSAMXG00005009465.1"/>
</dbReference>
<feature type="compositionally biased region" description="Basic and acidic residues" evidence="7">
    <location>
        <begin position="328"/>
        <end position="339"/>
    </location>
</feature>
<feature type="compositionally biased region" description="Acidic residues" evidence="7">
    <location>
        <begin position="625"/>
        <end position="635"/>
    </location>
</feature>
<dbReference type="GO" id="GO:0004527">
    <property type="term" value="F:exonuclease activity"/>
    <property type="evidence" value="ECO:0007669"/>
    <property type="project" value="UniProtKB-KW"/>
</dbReference>
<dbReference type="InterPro" id="IPR012337">
    <property type="entry name" value="RNaseH-like_sf"/>
</dbReference>
<keyword evidence="4" id="KW-0378">Hydrolase</keyword>
<keyword evidence="6" id="KW-0539">Nucleus</keyword>
<feature type="compositionally biased region" description="Low complexity" evidence="7">
    <location>
        <begin position="935"/>
        <end position="953"/>
    </location>
</feature>
<evidence type="ECO:0000256" key="2">
    <source>
        <dbReference type="ARBA" id="ARBA00006357"/>
    </source>
</evidence>
<dbReference type="InterPro" id="IPR013520">
    <property type="entry name" value="Ribonucl_H"/>
</dbReference>
<evidence type="ECO:0000256" key="1">
    <source>
        <dbReference type="ARBA" id="ARBA00004123"/>
    </source>
</evidence>
<feature type="compositionally biased region" description="Polar residues" evidence="7">
    <location>
        <begin position="205"/>
        <end position="221"/>
    </location>
</feature>
<dbReference type="SUPFAM" id="SSF53098">
    <property type="entry name" value="Ribonuclease H-like"/>
    <property type="match status" value="1"/>
</dbReference>
<organism evidence="9 10">
    <name type="scientific">Astyanax mexicanus</name>
    <name type="common">Blind cave fish</name>
    <name type="synonym">Astyanax fasciatus mexicanus</name>
    <dbReference type="NCBI Taxonomy" id="7994"/>
    <lineage>
        <taxon>Eukaryota</taxon>
        <taxon>Metazoa</taxon>
        <taxon>Chordata</taxon>
        <taxon>Craniata</taxon>
        <taxon>Vertebrata</taxon>
        <taxon>Euteleostomi</taxon>
        <taxon>Actinopterygii</taxon>
        <taxon>Neopterygii</taxon>
        <taxon>Teleostei</taxon>
        <taxon>Ostariophysi</taxon>
        <taxon>Characiformes</taxon>
        <taxon>Characoidei</taxon>
        <taxon>Acestrorhamphidae</taxon>
        <taxon>Acestrorhamphinae</taxon>
        <taxon>Astyanax</taxon>
    </lineage>
</organism>
<dbReference type="InterPro" id="IPR036397">
    <property type="entry name" value="RNaseH_sf"/>
</dbReference>
<dbReference type="GeneID" id="103043197"/>
<dbReference type="KEGG" id="amex:103043197"/>
<sequence length="1286" mass="142232">MLRSTGFFRGVECPLAGCKRPYCHFRHSRPPAGLSASTRTRETSAGSNDQGYDPFSPEVVRPGDQHNAKVSDLSEGPALDPGVMELELVNRAIEAVRSEMEKDKKKLSQIGDQGYEPAKSSVKASQKRQLASATSSSHSAYDPGNYQMGQPADYNPTPRSSKYTLDSESSSHANSMEYVPTAVSKPVVKKAVPPPATTRTPAAGLQSSSKCKYTLDNSKPSTDMEYDPLSNFSAKLAANKSRKNLAGLAAEVDGRKRTHSTGWEKQSTDEEYVPTVKKPRQMPQTVADKPKYTASFTDSDEESSGTEYRPTPMNRLQRRKSSTGSTEDNSRRSEAEVRSSGHKRLHESLAESFESDLEMPDVEEVNDKPLNKKVTGHSDQIKSKSRSEKSKKEVKEVLKKSTSSSNSSSSHKDTHKKGSSKESTEKTSKKPLQESVKKEKSHGKTIEEKVRPKEKNSEGSCKEGKDGKSKKVEKVKVDKEKERRGSGGSSDAKRAKTDKVDQSKKESSKYKEQKNGKLEISSREKDKKKISSSSSSNSSKDKKIKKSSSSSDQKETKAPKTKPRSLSHADLFGDESAEENEDEDDDDGDDDDEDERIVRKSASAFKRVALPSNKRKASDPAVSSSEDDDGSEDEGQNNVDDHNDDDDDVLEDYAALQEDLDYDSDPMEECLRIFNESKDVKTEDKGRQAKQAPREDQEDEEAHSTLTTLFPGQKKRVSHFKAKGNEETSLNTTPKPQRRLTAQQMCYQRMQIAQQQAAQLAAAVKTASASSGSAHKPTLSPVFAGEKRRVMHKPNPALVSAKPGLSEAQRAGRGVLSPARVAPDQPSVKAQTSAAMLSKTISTSAQKRVAHTPTLKSSSMKRPVIPTEFGAKVPTNVRQRYLNVFIDECLKFCSSEEAAFQMALEEEKLVYDRSNSKNIYLNVAVNTLKKLRSKSANAASTTTKKTAGSAGRKVQSHEGVLGGRLAATTSYTINRTGKQQDMELKGAVLYRKLKEYVLTEEQLQEHCYPRPNPDRLGHAIIYNIPEKNKNTEPFSKVCCRCGADYKINANGNCVRKEECSHHWGRLRRYRVPGGWETQYNCCSGAVGSPGCQVSKQHVQDGRKESLEGYVQTFSKSLPADGNGGVYALDCEMCYTKQGLELTRVTVINADLKVIYDTFVKPESKVVDYNTRFSGVTEEDLENATMRLRDVQAVLLNMFSAESILIGHSLESDLTALKLLHSAVVDTAVVFPHRLGLPYKRALRNLMADYLKRIIQDNVEGHDSSEDAAACMELMIWKIKEDAKVKR</sequence>
<dbReference type="OMA" id="NIRMQYY"/>
<dbReference type="Pfam" id="PF15870">
    <property type="entry name" value="EloA-BP1"/>
    <property type="match status" value="1"/>
</dbReference>
<feature type="domain" description="Exonuclease" evidence="8">
    <location>
        <begin position="1124"/>
        <end position="1283"/>
    </location>
</feature>
<feature type="compositionally biased region" description="Acidic residues" evidence="7">
    <location>
        <begin position="572"/>
        <end position="595"/>
    </location>
</feature>
<dbReference type="PANTHER" id="PTHR12801">
    <property type="entry name" value="RNA EXONUCLEASE REXO1 / RECO3 FAMILY MEMBER-RELATED"/>
    <property type="match status" value="1"/>
</dbReference>
<dbReference type="Gene3D" id="3.30.420.10">
    <property type="entry name" value="Ribonuclease H-like superfamily/Ribonuclease H"/>
    <property type="match status" value="1"/>
</dbReference>
<feature type="compositionally biased region" description="Polar residues" evidence="7">
    <location>
        <begin position="35"/>
        <end position="50"/>
    </location>
</feature>
<feature type="compositionally biased region" description="Basic and acidic residues" evidence="7">
    <location>
        <begin position="419"/>
        <end position="529"/>
    </location>
</feature>
<dbReference type="PANTHER" id="PTHR12801:SF62">
    <property type="entry name" value="RNA EXONUCLEASE 1 HOMOLOG"/>
    <property type="match status" value="1"/>
</dbReference>
<feature type="compositionally biased region" description="Polar residues" evidence="7">
    <location>
        <begin position="122"/>
        <end position="139"/>
    </location>
</feature>
<dbReference type="InterPro" id="IPR047021">
    <property type="entry name" value="REXO1/3/4-like"/>
</dbReference>
<feature type="compositionally biased region" description="Basic residues" evidence="7">
    <location>
        <begin position="713"/>
        <end position="722"/>
    </location>
</feature>
<evidence type="ECO:0000259" key="8">
    <source>
        <dbReference type="SMART" id="SM00479"/>
    </source>
</evidence>
<dbReference type="InterPro" id="IPR031736">
    <property type="entry name" value="REXO1-like_dom"/>
</dbReference>
<dbReference type="SMART" id="SM00479">
    <property type="entry name" value="EXOIII"/>
    <property type="match status" value="1"/>
</dbReference>
<evidence type="ECO:0000313" key="9">
    <source>
        <dbReference type="Ensembl" id="ENSAMXP00005018151.1"/>
    </source>
</evidence>
<comment type="similarity">
    <text evidence="2">Belongs to the REXO1/REXO3 family.</text>
</comment>
<dbReference type="FunFam" id="3.30.420.10:FF:000021">
    <property type="entry name" value="RNA exonuclease 1 homolog"/>
    <property type="match status" value="1"/>
</dbReference>
<dbReference type="GO" id="GO:0003676">
    <property type="term" value="F:nucleic acid binding"/>
    <property type="evidence" value="ECO:0007669"/>
    <property type="project" value="InterPro"/>
</dbReference>
<dbReference type="CTD" id="57455"/>
<feature type="compositionally biased region" description="Low complexity" evidence="7">
    <location>
        <begin position="400"/>
        <end position="409"/>
    </location>
</feature>
<feature type="region of interest" description="Disordered" evidence="7">
    <location>
        <begin position="101"/>
        <end position="226"/>
    </location>
</feature>
<feature type="region of interest" description="Disordered" evidence="7">
    <location>
        <begin position="935"/>
        <end position="954"/>
    </location>
</feature>
<evidence type="ECO:0000256" key="4">
    <source>
        <dbReference type="ARBA" id="ARBA00022801"/>
    </source>
</evidence>
<comment type="subcellular location">
    <subcellularLocation>
        <location evidence="1">Nucleus</location>
    </subcellularLocation>
</comment>
<reference evidence="9" key="1">
    <citation type="submission" date="2025-08" db="UniProtKB">
        <authorList>
            <consortium name="Ensembl"/>
        </authorList>
    </citation>
    <scope>IDENTIFICATION</scope>
</reference>
<dbReference type="Pfam" id="PF00929">
    <property type="entry name" value="RNase_T"/>
    <property type="match status" value="1"/>
</dbReference>
<feature type="compositionally biased region" description="Polar residues" evidence="7">
    <location>
        <begin position="157"/>
        <end position="174"/>
    </location>
</feature>